<evidence type="ECO:0000256" key="2">
    <source>
        <dbReference type="ARBA" id="ARBA00004496"/>
    </source>
</evidence>
<dbReference type="Pfam" id="PF00293">
    <property type="entry name" value="NUDIX"/>
    <property type="match status" value="1"/>
</dbReference>
<evidence type="ECO:0000256" key="4">
    <source>
        <dbReference type="ARBA" id="ARBA00022490"/>
    </source>
</evidence>
<dbReference type="GO" id="GO:0000290">
    <property type="term" value="P:deadenylation-dependent decapping of nuclear-transcribed mRNA"/>
    <property type="evidence" value="ECO:0007669"/>
    <property type="project" value="TreeGrafter"/>
</dbReference>
<dbReference type="InterPro" id="IPR020084">
    <property type="entry name" value="NUDIX_hydrolase_CS"/>
</dbReference>
<dbReference type="OMA" id="LKSICVW"/>
<evidence type="ECO:0000256" key="1">
    <source>
        <dbReference type="ARBA" id="ARBA00001936"/>
    </source>
</evidence>
<dbReference type="AlphaFoldDB" id="J9DPT5"/>
<dbReference type="Pfam" id="PF05026">
    <property type="entry name" value="DCP2"/>
    <property type="match status" value="1"/>
</dbReference>
<keyword evidence="4" id="KW-0963">Cytoplasm</keyword>
<reference evidence="9 10" key="1">
    <citation type="submission" date="2011-08" db="EMBL/GenBank/DDBJ databases">
        <authorList>
            <person name="Liu Z.J."/>
            <person name="Shi F.L."/>
            <person name="Lu J.Q."/>
            <person name="Li M."/>
            <person name="Wang Z.L."/>
        </authorList>
    </citation>
    <scope>NUCLEOTIDE SEQUENCE [LARGE SCALE GENOMIC DNA]</scope>
    <source>
        <strain evidence="9 10">USNM 41457</strain>
    </source>
</reference>
<evidence type="ECO:0000259" key="8">
    <source>
        <dbReference type="PROSITE" id="PS51462"/>
    </source>
</evidence>
<comment type="caution">
    <text evidence="9">The sequence shown here is derived from an EMBL/GenBank/DDBJ whole genome shotgun (WGS) entry which is preliminary data.</text>
</comment>
<evidence type="ECO:0000256" key="6">
    <source>
        <dbReference type="ARBA" id="ARBA00022801"/>
    </source>
</evidence>
<evidence type="ECO:0000256" key="7">
    <source>
        <dbReference type="ARBA" id="ARBA00022884"/>
    </source>
</evidence>
<organism evidence="9 10">
    <name type="scientific">Edhazardia aedis (strain USNM 41457)</name>
    <name type="common">Microsporidian parasite</name>
    <dbReference type="NCBI Taxonomy" id="1003232"/>
    <lineage>
        <taxon>Eukaryota</taxon>
        <taxon>Fungi</taxon>
        <taxon>Fungi incertae sedis</taxon>
        <taxon>Microsporidia</taxon>
        <taxon>Edhazardia</taxon>
    </lineage>
</organism>
<gene>
    <name evidence="9" type="ORF">EDEG_02292</name>
</gene>
<dbReference type="Gene3D" id="3.90.79.10">
    <property type="entry name" value="Nucleoside Triphosphate Pyrophosphohydrolase"/>
    <property type="match status" value="1"/>
</dbReference>
<dbReference type="HOGENOM" id="CLU_008108_5_0_1"/>
<name>J9DPT5_EDHAE</name>
<comment type="cofactor">
    <cofactor evidence="1">
        <name>Mn(2+)</name>
        <dbReference type="ChEBI" id="CHEBI:29035"/>
    </cofactor>
</comment>
<dbReference type="SUPFAM" id="SSF55811">
    <property type="entry name" value="Nudix"/>
    <property type="match status" value="1"/>
</dbReference>
<feature type="domain" description="Nudix hydrolase" evidence="8">
    <location>
        <begin position="80"/>
        <end position="204"/>
    </location>
</feature>
<comment type="similarity">
    <text evidence="3">Belongs to the Nudix hydrolase family. DCP2 subfamily.</text>
</comment>
<dbReference type="InterPro" id="IPR015797">
    <property type="entry name" value="NUDIX_hydrolase-like_dom_sf"/>
</dbReference>
<dbReference type="OrthoDB" id="18996at2759"/>
<keyword evidence="7" id="KW-0694">RNA-binding</keyword>
<dbReference type="VEuPathDB" id="MicrosporidiaDB:EDEG_02292"/>
<evidence type="ECO:0000256" key="3">
    <source>
        <dbReference type="ARBA" id="ARBA00005279"/>
    </source>
</evidence>
<dbReference type="EMBL" id="AFBI03000039">
    <property type="protein sequence ID" value="EJW03382.1"/>
    <property type="molecule type" value="Genomic_DNA"/>
</dbReference>
<protein>
    <recommendedName>
        <fullName evidence="8">Nudix hydrolase domain-containing protein</fullName>
    </recommendedName>
</protein>
<dbReference type="InterPro" id="IPR000086">
    <property type="entry name" value="NUDIX_hydrolase_dom"/>
</dbReference>
<dbReference type="InterPro" id="IPR036189">
    <property type="entry name" value="DCP2_BoxA_sf"/>
</dbReference>
<dbReference type="SUPFAM" id="SSF140586">
    <property type="entry name" value="Dcp2 domain-like"/>
    <property type="match status" value="1"/>
</dbReference>
<evidence type="ECO:0000256" key="5">
    <source>
        <dbReference type="ARBA" id="ARBA00022723"/>
    </source>
</evidence>
<dbReference type="GO" id="GO:0016787">
    <property type="term" value="F:hydrolase activity"/>
    <property type="evidence" value="ECO:0007669"/>
    <property type="project" value="UniProtKB-KW"/>
</dbReference>
<dbReference type="PANTHER" id="PTHR23114:SF17">
    <property type="entry name" value="M7GPPPN-MRNA HYDROLASE"/>
    <property type="match status" value="1"/>
</dbReference>
<dbReference type="SMART" id="SM01125">
    <property type="entry name" value="DCP2"/>
    <property type="match status" value="1"/>
</dbReference>
<evidence type="ECO:0000313" key="9">
    <source>
        <dbReference type="EMBL" id="EJW03382.1"/>
    </source>
</evidence>
<dbReference type="InterPro" id="IPR007722">
    <property type="entry name" value="DCP2_BoxA"/>
</dbReference>
<dbReference type="STRING" id="1003232.J9DPT5"/>
<dbReference type="GO" id="GO:0005737">
    <property type="term" value="C:cytoplasm"/>
    <property type="evidence" value="ECO:0007669"/>
    <property type="project" value="UniProtKB-SubCell"/>
</dbReference>
<accession>J9DPT5</accession>
<dbReference type="PROSITE" id="PS51462">
    <property type="entry name" value="NUDIX"/>
    <property type="match status" value="1"/>
</dbReference>
<dbReference type="Gene3D" id="1.10.10.1050">
    <property type="entry name" value="Dcp2, box A domain"/>
    <property type="match status" value="1"/>
</dbReference>
<keyword evidence="10" id="KW-1185">Reference proteome</keyword>
<dbReference type="InParanoid" id="J9DPT5"/>
<dbReference type="GO" id="GO:0003723">
    <property type="term" value="F:RNA binding"/>
    <property type="evidence" value="ECO:0007669"/>
    <property type="project" value="UniProtKB-KW"/>
</dbReference>
<keyword evidence="5" id="KW-0479">Metal-binding</keyword>
<proteinExistence type="inferred from homology"/>
<dbReference type="Proteomes" id="UP000003163">
    <property type="component" value="Unassembled WGS sequence"/>
</dbReference>
<keyword evidence="6" id="KW-0378">Hydrolase</keyword>
<reference evidence="10" key="2">
    <citation type="submission" date="2015-07" db="EMBL/GenBank/DDBJ databases">
        <title>Contrasting host-pathogen interactions and genome evolution in two generalist and specialist microsporidian pathogens of mosquitoes.</title>
        <authorList>
            <consortium name="The Broad Institute Genomics Platform"/>
            <consortium name="The Broad Institute Genome Sequencing Center for Infectious Disease"/>
            <person name="Cuomo C.A."/>
            <person name="Sanscrainte N.D."/>
            <person name="Goldberg J.M."/>
            <person name="Heiman D."/>
            <person name="Young S."/>
            <person name="Zeng Q."/>
            <person name="Becnel J.J."/>
            <person name="Birren B.W."/>
        </authorList>
    </citation>
    <scope>NUCLEOTIDE SEQUENCE [LARGE SCALE GENOMIC DNA]</scope>
    <source>
        <strain evidence="10">USNM 41457</strain>
    </source>
</reference>
<evidence type="ECO:0000313" key="10">
    <source>
        <dbReference type="Proteomes" id="UP000003163"/>
    </source>
</evidence>
<dbReference type="PROSITE" id="PS00893">
    <property type="entry name" value="NUDIX_BOX"/>
    <property type="match status" value="1"/>
</dbReference>
<dbReference type="PANTHER" id="PTHR23114">
    <property type="entry name" value="M7GPPPN-MRNA HYDROLASE"/>
    <property type="match status" value="1"/>
</dbReference>
<dbReference type="GO" id="GO:0030145">
    <property type="term" value="F:manganese ion binding"/>
    <property type="evidence" value="ECO:0007669"/>
    <property type="project" value="InterPro"/>
</dbReference>
<sequence>MRKKVFDDLSLRFIIPLTNEDLNQHERLLFAIEEAHWFYTDFYKHQTEKLNFKQFTESLLRYNNMRFSLAEYRDFMRYKKNVPVCGAILFNQHFNKILLVRGYNQRSFYFPKGKKSRDELPEECAIREVYEEVGYNIEEKIIGDGIAVDRRLRLFPVINVREEEIFITKTRNEIAQIKWVPISTIRSSSDMDYSFIKKHLELIVSLQDEFMKTRFRFNMERFDQIWK</sequence>
<comment type="subcellular location">
    <subcellularLocation>
        <location evidence="2">Cytoplasm</location>
    </subcellularLocation>
</comment>